<evidence type="ECO:0000256" key="1">
    <source>
        <dbReference type="ARBA" id="ARBA00001933"/>
    </source>
</evidence>
<evidence type="ECO:0000313" key="8">
    <source>
        <dbReference type="EMBL" id="MBC8586140.1"/>
    </source>
</evidence>
<comment type="similarity">
    <text evidence="2 6">Belongs to the class-I pyridoxal-phosphate-dependent aminotransferase family.</text>
</comment>
<proteinExistence type="inferred from homology"/>
<dbReference type="InterPro" id="IPR015424">
    <property type="entry name" value="PyrdxlP-dep_Trfase"/>
</dbReference>
<evidence type="ECO:0000256" key="4">
    <source>
        <dbReference type="ARBA" id="ARBA00022679"/>
    </source>
</evidence>
<comment type="cofactor">
    <cofactor evidence="1 6">
        <name>pyridoxal 5'-phosphate</name>
        <dbReference type="ChEBI" id="CHEBI:597326"/>
    </cofactor>
</comment>
<dbReference type="EMBL" id="JACRTD010000008">
    <property type="protein sequence ID" value="MBC8586140.1"/>
    <property type="molecule type" value="Genomic_DNA"/>
</dbReference>
<reference evidence="8" key="1">
    <citation type="submission" date="2020-08" db="EMBL/GenBank/DDBJ databases">
        <title>Genome public.</title>
        <authorList>
            <person name="Liu C."/>
            <person name="Sun Q."/>
        </authorList>
    </citation>
    <scope>NUCLEOTIDE SEQUENCE</scope>
    <source>
        <strain evidence="8">NSJ-64</strain>
    </source>
</reference>
<keyword evidence="5" id="KW-0663">Pyridoxal phosphate</keyword>
<dbReference type="FunFam" id="3.40.640.10:FF:000033">
    <property type="entry name" value="Aspartate aminotransferase"/>
    <property type="match status" value="1"/>
</dbReference>
<dbReference type="PANTHER" id="PTHR46383">
    <property type="entry name" value="ASPARTATE AMINOTRANSFERASE"/>
    <property type="match status" value="1"/>
</dbReference>
<evidence type="ECO:0000259" key="7">
    <source>
        <dbReference type="Pfam" id="PF00155"/>
    </source>
</evidence>
<dbReference type="EC" id="2.6.1.-" evidence="6"/>
<dbReference type="PROSITE" id="PS00105">
    <property type="entry name" value="AA_TRANSFER_CLASS_1"/>
    <property type="match status" value="1"/>
</dbReference>
<comment type="caution">
    <text evidence="8">The sequence shown here is derived from an EMBL/GenBank/DDBJ whole genome shotgun (WGS) entry which is preliminary data.</text>
</comment>
<dbReference type="AlphaFoldDB" id="A0A926IIF2"/>
<evidence type="ECO:0000256" key="5">
    <source>
        <dbReference type="ARBA" id="ARBA00022898"/>
    </source>
</evidence>
<evidence type="ECO:0000256" key="2">
    <source>
        <dbReference type="ARBA" id="ARBA00007441"/>
    </source>
</evidence>
<feature type="domain" description="Aminotransferase class I/classII large" evidence="7">
    <location>
        <begin position="31"/>
        <end position="381"/>
    </location>
</feature>
<protein>
    <recommendedName>
        <fullName evidence="6">Aminotransferase</fullName>
        <ecNumber evidence="6">2.6.1.-</ecNumber>
    </recommendedName>
</protein>
<gene>
    <name evidence="8" type="ORF">H8705_11160</name>
</gene>
<dbReference type="GO" id="GO:0006520">
    <property type="term" value="P:amino acid metabolic process"/>
    <property type="evidence" value="ECO:0007669"/>
    <property type="project" value="InterPro"/>
</dbReference>
<dbReference type="CDD" id="cd00609">
    <property type="entry name" value="AAT_like"/>
    <property type="match status" value="1"/>
</dbReference>
<dbReference type="InterPro" id="IPR004839">
    <property type="entry name" value="Aminotransferase_I/II_large"/>
</dbReference>
<dbReference type="InterPro" id="IPR050596">
    <property type="entry name" value="AspAT/PAT-like"/>
</dbReference>
<dbReference type="GO" id="GO:0030170">
    <property type="term" value="F:pyridoxal phosphate binding"/>
    <property type="evidence" value="ECO:0007669"/>
    <property type="project" value="InterPro"/>
</dbReference>
<keyword evidence="3 6" id="KW-0032">Aminotransferase</keyword>
<accession>A0A926IIF2</accession>
<name>A0A926IIF2_9FIRM</name>
<dbReference type="GO" id="GO:0008483">
    <property type="term" value="F:transaminase activity"/>
    <property type="evidence" value="ECO:0007669"/>
    <property type="project" value="UniProtKB-KW"/>
</dbReference>
<keyword evidence="9" id="KW-1185">Reference proteome</keyword>
<dbReference type="PANTHER" id="PTHR46383:SF3">
    <property type="entry name" value="ASPARTATE AMINOTRANSFERASE-RELATED"/>
    <property type="match status" value="1"/>
</dbReference>
<evidence type="ECO:0000313" key="9">
    <source>
        <dbReference type="Proteomes" id="UP000623678"/>
    </source>
</evidence>
<dbReference type="Gene3D" id="3.90.1150.10">
    <property type="entry name" value="Aspartate Aminotransferase, domain 1"/>
    <property type="match status" value="1"/>
</dbReference>
<dbReference type="Proteomes" id="UP000623678">
    <property type="component" value="Unassembled WGS sequence"/>
</dbReference>
<dbReference type="InterPro" id="IPR015421">
    <property type="entry name" value="PyrdxlP-dep_Trfase_major"/>
</dbReference>
<evidence type="ECO:0000256" key="6">
    <source>
        <dbReference type="RuleBase" id="RU000481"/>
    </source>
</evidence>
<keyword evidence="4 6" id="KW-0808">Transferase</keyword>
<dbReference type="InterPro" id="IPR015422">
    <property type="entry name" value="PyrdxlP-dep_Trfase_small"/>
</dbReference>
<organism evidence="8 9">
    <name type="scientific">Youxingia wuxianensis</name>
    <dbReference type="NCBI Taxonomy" id="2763678"/>
    <lineage>
        <taxon>Bacteria</taxon>
        <taxon>Bacillati</taxon>
        <taxon>Bacillota</taxon>
        <taxon>Clostridia</taxon>
        <taxon>Eubacteriales</taxon>
        <taxon>Oscillospiraceae</taxon>
        <taxon>Youxingia</taxon>
    </lineage>
</organism>
<evidence type="ECO:0000256" key="3">
    <source>
        <dbReference type="ARBA" id="ARBA00022576"/>
    </source>
</evidence>
<dbReference type="Pfam" id="PF00155">
    <property type="entry name" value="Aminotran_1_2"/>
    <property type="match status" value="1"/>
</dbReference>
<sequence length="395" mass="43924">MDYNKILSERAVAIKPSGIRKFFDIASEMEDVISLGVGEPDFKTPWSIRRAGIESLEKGHTWYTANAGLAKLREEIASYLKRRFQLDYQPKKEVLVSVGGSEAIDICIRALVNPGDEVLVPEPSFVAYAPIAQLTGGKAVPIATRGEDGFRLTAQQLKAAITPKTKLLVFPFPNNPTGAVMRREHLEEIAQVLRDTNIMVLSDEIYAELTYGERRHVSIASIPGMWERTVVVNGFSKAYAMTGWRLGYAAGPEPVIKQMTKVHQFAIMCAPTTSQYAAIEALANCDGDIEHMRDEYDMRRRLLVDGFNKMGLTCFEPEGAFYVFPCIQSTGLTSDEFCQKLLYSQKVAVIPGTAFGACGEGFVRVSYSYSIDHLAEALKRIERFLQEETLPDGQP</sequence>
<dbReference type="SUPFAM" id="SSF53383">
    <property type="entry name" value="PLP-dependent transferases"/>
    <property type="match status" value="1"/>
</dbReference>
<dbReference type="InterPro" id="IPR004838">
    <property type="entry name" value="NHTrfase_class1_PyrdxlP-BS"/>
</dbReference>
<dbReference type="Gene3D" id="3.40.640.10">
    <property type="entry name" value="Type I PLP-dependent aspartate aminotransferase-like (Major domain)"/>
    <property type="match status" value="1"/>
</dbReference>